<name>A0A7S2TVK3_9EUKA</name>
<dbReference type="GO" id="GO:0003779">
    <property type="term" value="F:actin binding"/>
    <property type="evidence" value="ECO:0007669"/>
    <property type="project" value="UniProtKB-KW"/>
</dbReference>
<evidence type="ECO:0000256" key="5">
    <source>
        <dbReference type="ARBA" id="ARBA00023212"/>
    </source>
</evidence>
<keyword evidence="3 6" id="KW-0963">Cytoplasm</keyword>
<reference evidence="7" key="1">
    <citation type="submission" date="2021-01" db="EMBL/GenBank/DDBJ databases">
        <authorList>
            <person name="Corre E."/>
            <person name="Pelletier E."/>
            <person name="Niang G."/>
            <person name="Scheremetjew M."/>
            <person name="Finn R."/>
            <person name="Kale V."/>
            <person name="Holt S."/>
            <person name="Cochrane G."/>
            <person name="Meng A."/>
            <person name="Brown T."/>
            <person name="Cohen L."/>
        </authorList>
    </citation>
    <scope>NUCLEOTIDE SEQUENCE</scope>
    <source>
        <strain evidence="7">CCMP622</strain>
    </source>
</reference>
<dbReference type="GO" id="GO:0030833">
    <property type="term" value="P:regulation of actin filament polymerization"/>
    <property type="evidence" value="ECO:0007669"/>
    <property type="project" value="InterPro"/>
</dbReference>
<keyword evidence="4 6" id="KW-0009">Actin-binding</keyword>
<keyword evidence="5 6" id="KW-0206">Cytoskeleton</keyword>
<evidence type="ECO:0000256" key="3">
    <source>
        <dbReference type="ARBA" id="ARBA00022490"/>
    </source>
</evidence>
<comment type="function">
    <text evidence="6">Functions as component of the Arp2/3 complex which is involved in regulation of actin polymerization and together with an activating nucleation-promoting factor (NPF) mediates the formation of branched actin networks.</text>
</comment>
<dbReference type="GO" id="GO:0034314">
    <property type="term" value="P:Arp2/3 complex-mediated actin nucleation"/>
    <property type="evidence" value="ECO:0007669"/>
    <property type="project" value="UniProtKB-UniRule"/>
</dbReference>
<dbReference type="PIRSF" id="PIRSF016315">
    <property type="entry name" value="ARP2/3_P21-Arc"/>
    <property type="match status" value="1"/>
</dbReference>
<dbReference type="Pfam" id="PF04062">
    <property type="entry name" value="P21-Arc"/>
    <property type="match status" value="1"/>
</dbReference>
<evidence type="ECO:0000256" key="4">
    <source>
        <dbReference type="ARBA" id="ARBA00023203"/>
    </source>
</evidence>
<evidence type="ECO:0000256" key="2">
    <source>
        <dbReference type="ARBA" id="ARBA00010856"/>
    </source>
</evidence>
<dbReference type="EMBL" id="HBHP01023961">
    <property type="protein sequence ID" value="CAD9770924.1"/>
    <property type="molecule type" value="Transcribed_RNA"/>
</dbReference>
<organism evidence="7">
    <name type="scientific">Lotharella oceanica</name>
    <dbReference type="NCBI Taxonomy" id="641309"/>
    <lineage>
        <taxon>Eukaryota</taxon>
        <taxon>Sar</taxon>
        <taxon>Rhizaria</taxon>
        <taxon>Cercozoa</taxon>
        <taxon>Chlorarachniophyceae</taxon>
        <taxon>Lotharella</taxon>
    </lineage>
</organism>
<evidence type="ECO:0000313" key="7">
    <source>
        <dbReference type="EMBL" id="CAD9770924.1"/>
    </source>
</evidence>
<proteinExistence type="inferred from homology"/>
<accession>A0A7S2TVK3</accession>
<dbReference type="AlphaFoldDB" id="A0A7S2TVK3"/>
<dbReference type="InterPro" id="IPR036753">
    <property type="entry name" value="ARPC3_sf"/>
</dbReference>
<dbReference type="Gene3D" id="1.10.1760.10">
    <property type="entry name" value="Actin-related protein 2/3 complex subunit 3"/>
    <property type="match status" value="1"/>
</dbReference>
<dbReference type="GO" id="GO:0005885">
    <property type="term" value="C:Arp2/3 protein complex"/>
    <property type="evidence" value="ECO:0007669"/>
    <property type="project" value="UniProtKB-UniRule"/>
</dbReference>
<sequence length="176" mass="19839">MPVYKSQFNETKGTTVCKTVVLPIKSGLSGPCPSLPEGKDDIIDEALISFRCNVLHTTFSQPGPADLTLCYLTIYIGEMLRFLKKTATKAEAKKKAVQISHSNNFSIPGDDGFCLPGFFGKPTSKSEADTIRSYYRQLREELTIRLIDVIYNKDGTQNKWWFQFYKKSFMGIDKAT</sequence>
<evidence type="ECO:0000256" key="6">
    <source>
        <dbReference type="PIRNR" id="PIRNR016315"/>
    </source>
</evidence>
<comment type="subunit">
    <text evidence="6">Component of the Arp2/3 complex.</text>
</comment>
<comment type="similarity">
    <text evidence="2 6">Belongs to the ARPC3 family.</text>
</comment>
<dbReference type="InterPro" id="IPR007204">
    <property type="entry name" value="ARPC3"/>
</dbReference>
<gene>
    <name evidence="7" type="ORF">LSP00402_LOCUS14913</name>
</gene>
<evidence type="ECO:0000256" key="1">
    <source>
        <dbReference type="ARBA" id="ARBA00004245"/>
    </source>
</evidence>
<dbReference type="PANTHER" id="PTHR12391">
    <property type="entry name" value="ARP2/3 COMPLEX 21 KD SUBUNIT"/>
    <property type="match status" value="1"/>
</dbReference>
<comment type="subcellular location">
    <subcellularLocation>
        <location evidence="1 6">Cytoplasm</location>
        <location evidence="1 6">Cytoskeleton</location>
    </subcellularLocation>
</comment>
<dbReference type="SUPFAM" id="SSF69060">
    <property type="entry name" value="Arp2/3 complex 21 kDa subunit ARPC3"/>
    <property type="match status" value="1"/>
</dbReference>
<protein>
    <recommendedName>
        <fullName evidence="6">Actin-related protein 2/3 complex subunit 3</fullName>
    </recommendedName>
</protein>